<dbReference type="PANTHER" id="PTHR24412">
    <property type="entry name" value="KELCH PROTEIN"/>
    <property type="match status" value="1"/>
</dbReference>
<dbReference type="InterPro" id="IPR006652">
    <property type="entry name" value="Kelch_1"/>
</dbReference>
<evidence type="ECO:0000256" key="4">
    <source>
        <dbReference type="ARBA" id="ARBA00022737"/>
    </source>
</evidence>
<feature type="region of interest" description="Disordered" evidence="8">
    <location>
        <begin position="1"/>
        <end position="29"/>
    </location>
</feature>
<feature type="domain" description="BTB" evidence="9">
    <location>
        <begin position="58"/>
        <end position="85"/>
    </location>
</feature>
<dbReference type="GO" id="GO:0003779">
    <property type="term" value="F:actin binding"/>
    <property type="evidence" value="ECO:0007669"/>
    <property type="project" value="UniProtKB-KW"/>
</dbReference>
<evidence type="ECO:0000256" key="7">
    <source>
        <dbReference type="ARBA" id="ARBA00043912"/>
    </source>
</evidence>
<dbReference type="FunFam" id="1.25.40.420:FF:000001">
    <property type="entry name" value="Kelch-like family member 12"/>
    <property type="match status" value="1"/>
</dbReference>
<dbReference type="Proteomes" id="UP001329430">
    <property type="component" value="Chromosome 6"/>
</dbReference>
<name>A0AAN7V539_9COLE</name>
<dbReference type="Gene3D" id="2.120.10.80">
    <property type="entry name" value="Kelch-type beta propeller"/>
    <property type="match status" value="2"/>
</dbReference>
<keyword evidence="3" id="KW-0880">Kelch repeat</keyword>
<evidence type="ECO:0000313" key="10">
    <source>
        <dbReference type="EMBL" id="KAK5642130.1"/>
    </source>
</evidence>
<dbReference type="PIRSF" id="PIRSF037037">
    <property type="entry name" value="Kelch-like_protein_gigaxonin"/>
    <property type="match status" value="1"/>
</dbReference>
<dbReference type="SUPFAM" id="SSF54695">
    <property type="entry name" value="POZ domain"/>
    <property type="match status" value="1"/>
</dbReference>
<dbReference type="EMBL" id="JAVRBK010000006">
    <property type="protein sequence ID" value="KAK5642130.1"/>
    <property type="molecule type" value="Genomic_DNA"/>
</dbReference>
<dbReference type="Gene3D" id="1.25.40.420">
    <property type="match status" value="1"/>
</dbReference>
<feature type="compositionally biased region" description="Low complexity" evidence="8">
    <location>
        <begin position="1"/>
        <end position="16"/>
    </location>
</feature>
<dbReference type="InterPro" id="IPR000210">
    <property type="entry name" value="BTB/POZ_dom"/>
</dbReference>
<evidence type="ECO:0000256" key="1">
    <source>
        <dbReference type="ARBA" id="ARBA00004906"/>
    </source>
</evidence>
<evidence type="ECO:0000256" key="6">
    <source>
        <dbReference type="ARBA" id="ARBA00023203"/>
    </source>
</evidence>
<dbReference type="InterPro" id="IPR011705">
    <property type="entry name" value="BACK"/>
</dbReference>
<evidence type="ECO:0000256" key="8">
    <source>
        <dbReference type="SAM" id="MobiDB-lite"/>
    </source>
</evidence>
<dbReference type="Pfam" id="PF00651">
    <property type="entry name" value="BTB"/>
    <property type="match status" value="1"/>
</dbReference>
<dbReference type="AlphaFoldDB" id="A0AAN7V539"/>
<evidence type="ECO:0000256" key="3">
    <source>
        <dbReference type="ARBA" id="ARBA00022441"/>
    </source>
</evidence>
<dbReference type="InterPro" id="IPR015915">
    <property type="entry name" value="Kelch-typ_b-propeller"/>
</dbReference>
<comment type="function">
    <text evidence="7">Probable substrate-specific adapter of an E3 ubiquitin-protein ligase complex which mediates the ubiquitination and subsequent proteasomal degradation of target proteins. May have a role in synapse differentiation and growth.</text>
</comment>
<comment type="caution">
    <text evidence="10">The sequence shown here is derived from an EMBL/GenBank/DDBJ whole genome shotgun (WGS) entry which is preliminary data.</text>
</comment>
<accession>A0AAN7V539</accession>
<dbReference type="PROSITE" id="PS50097">
    <property type="entry name" value="BTB"/>
    <property type="match status" value="1"/>
</dbReference>
<evidence type="ECO:0000256" key="5">
    <source>
        <dbReference type="ARBA" id="ARBA00022786"/>
    </source>
</evidence>
<reference evidence="10 11" key="1">
    <citation type="journal article" date="2024" name="Insects">
        <title>An Improved Chromosome-Level Genome Assembly of the Firefly Pyrocoelia pectoralis.</title>
        <authorList>
            <person name="Fu X."/>
            <person name="Meyer-Rochow V.B."/>
            <person name="Ballantyne L."/>
            <person name="Zhu X."/>
        </authorList>
    </citation>
    <scope>NUCLEOTIDE SEQUENCE [LARGE SCALE GENOMIC DNA]</scope>
    <source>
        <strain evidence="10">XCY_ONT2</strain>
    </source>
</reference>
<keyword evidence="11" id="KW-1185">Reference proteome</keyword>
<evidence type="ECO:0000313" key="11">
    <source>
        <dbReference type="Proteomes" id="UP001329430"/>
    </source>
</evidence>
<keyword evidence="5" id="KW-0833">Ubl conjugation pathway</keyword>
<keyword evidence="6" id="KW-0009">Actin-binding</keyword>
<dbReference type="SMART" id="SM00875">
    <property type="entry name" value="BACK"/>
    <property type="match status" value="1"/>
</dbReference>
<protein>
    <recommendedName>
        <fullName evidence="2">Kelch-like protein diablo</fullName>
    </recommendedName>
</protein>
<comment type="pathway">
    <text evidence="1">Protein modification; protein ubiquitination.</text>
</comment>
<dbReference type="Pfam" id="PF01344">
    <property type="entry name" value="Kelch_1"/>
    <property type="match status" value="5"/>
</dbReference>
<dbReference type="SUPFAM" id="SSF117281">
    <property type="entry name" value="Kelch motif"/>
    <property type="match status" value="1"/>
</dbReference>
<dbReference type="Gene3D" id="3.30.710.10">
    <property type="entry name" value="Potassium Channel Kv1.1, Chain A"/>
    <property type="match status" value="1"/>
</dbReference>
<organism evidence="10 11">
    <name type="scientific">Pyrocoelia pectoralis</name>
    <dbReference type="NCBI Taxonomy" id="417401"/>
    <lineage>
        <taxon>Eukaryota</taxon>
        <taxon>Metazoa</taxon>
        <taxon>Ecdysozoa</taxon>
        <taxon>Arthropoda</taxon>
        <taxon>Hexapoda</taxon>
        <taxon>Insecta</taxon>
        <taxon>Pterygota</taxon>
        <taxon>Neoptera</taxon>
        <taxon>Endopterygota</taxon>
        <taxon>Coleoptera</taxon>
        <taxon>Polyphaga</taxon>
        <taxon>Elateriformia</taxon>
        <taxon>Elateroidea</taxon>
        <taxon>Lampyridae</taxon>
        <taxon>Lampyrinae</taxon>
        <taxon>Pyrocoelia</taxon>
    </lineage>
</organism>
<evidence type="ECO:0000259" key="9">
    <source>
        <dbReference type="PROSITE" id="PS50097"/>
    </source>
</evidence>
<dbReference type="InterPro" id="IPR017096">
    <property type="entry name" value="BTB-kelch_protein"/>
</dbReference>
<dbReference type="InterPro" id="IPR011333">
    <property type="entry name" value="SKP1/BTB/POZ_sf"/>
</dbReference>
<proteinExistence type="predicted"/>
<gene>
    <name evidence="10" type="ORF">RI129_008297</name>
</gene>
<dbReference type="PRINTS" id="PR00501">
    <property type="entry name" value="KELCHREPEAT"/>
</dbReference>
<dbReference type="SMART" id="SM00612">
    <property type="entry name" value="Kelch"/>
    <property type="match status" value="6"/>
</dbReference>
<dbReference type="Pfam" id="PF07707">
    <property type="entry name" value="BACK"/>
    <property type="match status" value="1"/>
</dbReference>
<keyword evidence="4" id="KW-0677">Repeat</keyword>
<evidence type="ECO:0000256" key="2">
    <source>
        <dbReference type="ARBA" id="ARBA00013699"/>
    </source>
</evidence>
<sequence>MKLRSSTTRISSSLIKPSKTSRKKRRGENGRCLCAPKNLGTLEFPPVWSEFRSNFQLCDGTIICDDGIQFQIHRIVLSAVSAYFKVNQLNPTNCFGILRFAKHYFCTELEKEGKRYVRHNFVELLNEGKEFDDLSFLEVVELLEDDELNVTSEKVVYKAVKRWVTIDSNARKGNLLRLLKCVRFENIYPDYIPVKVFSWDLVTQCQVKMLSSQSNINFLSFVIYEHTNENENLRNNLWKPRVPYDILFAIGGWSAGCPTNFIETYDIRADCWLLSGDNDCAPRAYHGLCALNGFLYMIGGFDGNEHFNTVRCFDPIKHKWSECACMYYPRCYVSVVMHNNKIYALGGYNGRTRMKSVERYDPKINQWELIRPMQRQRSDASAAVLHDKIYIVGGFNGHEVMSSGEVYDTLSDQWTFIPSMMSPRSGVSLLAFKDSIYALGGFNGYYRLSTGERYTPGTSAEWMEIAKMLNPRSNFATAILDDHVFVIGGFNAGSSTVSFVERYDPDINEWRNASPMNVNRSALSACVLSGLPNAKDYCYRGKLNGEVGQGAGTHQRIEYE</sequence>
<dbReference type="PANTHER" id="PTHR24412:SF172">
    <property type="entry name" value="KELCH-LIKE PROTEIN 10"/>
    <property type="match status" value="1"/>
</dbReference>